<evidence type="ECO:0000256" key="6">
    <source>
        <dbReference type="ARBA" id="ARBA00023098"/>
    </source>
</evidence>
<evidence type="ECO:0000256" key="2">
    <source>
        <dbReference type="ARBA" id="ARBA00008664"/>
    </source>
</evidence>
<dbReference type="RefSeq" id="WP_241572933.1">
    <property type="nucleotide sequence ID" value="NZ_JAKUML010000017.1"/>
</dbReference>
<reference evidence="8" key="1">
    <citation type="submission" date="2022-02" db="EMBL/GenBank/DDBJ databases">
        <title>Acinetobacter A3.8 sp. nov., isolated from Sediment (Zhairuo Island).</title>
        <authorList>
            <person name="Zheng K."/>
        </authorList>
    </citation>
    <scope>NUCLEOTIDE SEQUENCE</scope>
    <source>
        <strain evidence="8">A3.8</strain>
    </source>
</reference>
<dbReference type="EC" id="3.1.4.4" evidence="3"/>
<dbReference type="Pfam" id="PF13091">
    <property type="entry name" value="PLDc_2"/>
    <property type="match status" value="1"/>
</dbReference>
<keyword evidence="5" id="KW-0442">Lipid degradation</keyword>
<keyword evidence="6" id="KW-0443">Lipid metabolism</keyword>
<dbReference type="CDD" id="cd09130">
    <property type="entry name" value="PLDc_unchar2_2"/>
    <property type="match status" value="1"/>
</dbReference>
<evidence type="ECO:0000313" key="9">
    <source>
        <dbReference type="Proteomes" id="UP001139701"/>
    </source>
</evidence>
<feature type="domain" description="PLD phosphodiesterase" evidence="7">
    <location>
        <begin position="217"/>
        <end position="247"/>
    </location>
</feature>
<dbReference type="SUPFAM" id="SSF56024">
    <property type="entry name" value="Phospholipase D/nuclease"/>
    <property type="match status" value="2"/>
</dbReference>
<evidence type="ECO:0000256" key="3">
    <source>
        <dbReference type="ARBA" id="ARBA00012027"/>
    </source>
</evidence>
<name>A0A9X1X1A1_9GAMM</name>
<organism evidence="8 9">
    <name type="scientific">Acinetobacter sedimenti</name>
    <dbReference type="NCBI Taxonomy" id="2919922"/>
    <lineage>
        <taxon>Bacteria</taxon>
        <taxon>Pseudomonadati</taxon>
        <taxon>Pseudomonadota</taxon>
        <taxon>Gammaproteobacteria</taxon>
        <taxon>Moraxellales</taxon>
        <taxon>Moraxellaceae</taxon>
        <taxon>Acinetobacter</taxon>
    </lineage>
</organism>
<dbReference type="GO" id="GO:0006793">
    <property type="term" value="P:phosphorus metabolic process"/>
    <property type="evidence" value="ECO:0007669"/>
    <property type="project" value="UniProtKB-ARBA"/>
</dbReference>
<comment type="catalytic activity">
    <reaction evidence="1">
        <text>a 1,2-diacyl-sn-glycero-3-phosphocholine + H2O = a 1,2-diacyl-sn-glycero-3-phosphate + choline + H(+)</text>
        <dbReference type="Rhea" id="RHEA:14445"/>
        <dbReference type="ChEBI" id="CHEBI:15354"/>
        <dbReference type="ChEBI" id="CHEBI:15377"/>
        <dbReference type="ChEBI" id="CHEBI:15378"/>
        <dbReference type="ChEBI" id="CHEBI:57643"/>
        <dbReference type="ChEBI" id="CHEBI:58608"/>
        <dbReference type="EC" id="3.1.4.4"/>
    </reaction>
</comment>
<dbReference type="PROSITE" id="PS50035">
    <property type="entry name" value="PLD"/>
    <property type="match status" value="1"/>
</dbReference>
<comment type="caution">
    <text evidence="8">The sequence shown here is derived from an EMBL/GenBank/DDBJ whole genome shotgun (WGS) entry which is preliminary data.</text>
</comment>
<dbReference type="GO" id="GO:0016891">
    <property type="term" value="F:RNA endonuclease activity producing 5'-phosphomonoesters, hydrolytic mechanism"/>
    <property type="evidence" value="ECO:0007669"/>
    <property type="project" value="TreeGrafter"/>
</dbReference>
<proteinExistence type="inferred from homology"/>
<dbReference type="InterPro" id="IPR051406">
    <property type="entry name" value="PLD_domain"/>
</dbReference>
<dbReference type="Gene3D" id="3.30.870.10">
    <property type="entry name" value="Endonuclease Chain A"/>
    <property type="match status" value="2"/>
</dbReference>
<protein>
    <recommendedName>
        <fullName evidence="3">phospholipase D</fullName>
        <ecNumber evidence="3">3.1.4.4</ecNumber>
    </recommendedName>
</protein>
<evidence type="ECO:0000313" key="8">
    <source>
        <dbReference type="EMBL" id="MCJ8147230.1"/>
    </source>
</evidence>
<dbReference type="AlphaFoldDB" id="A0A9X1X1A1"/>
<dbReference type="InterPro" id="IPR001736">
    <property type="entry name" value="PLipase_D/transphosphatidylase"/>
</dbReference>
<evidence type="ECO:0000256" key="1">
    <source>
        <dbReference type="ARBA" id="ARBA00000798"/>
    </source>
</evidence>
<sequence length="493" mass="55734">MRVFQRIHKKLNWSVKRYMMVIALILLITYVASAIFQTYKSIPEGLDYAGQVRASEVEFLADRTFVDANGQQQTEQQIFDAILTLIDQAQTTIVLDMFLFNAELGESKLEHLPLTAQLTKALIDKKKLNPRIQIVMITDPINTVYGGVRPEHLHQLENAGIQVVVTDLRPLRASNPTWSGLWYMCCQSMGNNTETGWLPNPFGDQKITLRSYLALANFKANHRKTMVVDTLNGWKTLISSANPHDASSEHSNVAMIIHGKIASEVLATEATVAKMSQGDVPALIIGENQASSDAPQVQLLTEEQIYNHVLQAINATVSGEQLDLMMFYLSERQIVKALIAAKQRGVQVNVLLDPNKDAFGMQKNGIPNRQVAWELHKNDVPVRWCNTQGEQCHSKLLVITKLDQLEQYQQKQVILGSANYTARNLKNYNLETNVAVTGQASYPAIASAQQYFDQAWNNQNGQVMSVDYDEYKDESWLKYWLYRFMEWSGLSTF</sequence>
<dbReference type="CDD" id="cd09129">
    <property type="entry name" value="PLDc_unchar2_1"/>
    <property type="match status" value="1"/>
</dbReference>
<accession>A0A9X1X1A1</accession>
<dbReference type="PANTHER" id="PTHR43856:SF1">
    <property type="entry name" value="MITOCHONDRIAL CARDIOLIPIN HYDROLASE"/>
    <property type="match status" value="1"/>
</dbReference>
<dbReference type="Proteomes" id="UP001139701">
    <property type="component" value="Unassembled WGS sequence"/>
</dbReference>
<evidence type="ECO:0000259" key="7">
    <source>
        <dbReference type="PROSITE" id="PS50035"/>
    </source>
</evidence>
<comment type="similarity">
    <text evidence="2">Belongs to the phospholipase D family.</text>
</comment>
<dbReference type="PANTHER" id="PTHR43856">
    <property type="entry name" value="CARDIOLIPIN HYDROLASE"/>
    <property type="match status" value="1"/>
</dbReference>
<dbReference type="InterPro" id="IPR025202">
    <property type="entry name" value="PLD-like_dom"/>
</dbReference>
<dbReference type="GO" id="GO:0016042">
    <property type="term" value="P:lipid catabolic process"/>
    <property type="evidence" value="ECO:0007669"/>
    <property type="project" value="UniProtKB-KW"/>
</dbReference>
<evidence type="ECO:0000256" key="5">
    <source>
        <dbReference type="ARBA" id="ARBA00022963"/>
    </source>
</evidence>
<evidence type="ECO:0000256" key="4">
    <source>
        <dbReference type="ARBA" id="ARBA00022801"/>
    </source>
</evidence>
<keyword evidence="9" id="KW-1185">Reference proteome</keyword>
<gene>
    <name evidence="8" type="ORF">MKI79_10060</name>
</gene>
<dbReference type="EMBL" id="JAKUML010000017">
    <property type="protein sequence ID" value="MCJ8147230.1"/>
    <property type="molecule type" value="Genomic_DNA"/>
</dbReference>
<dbReference type="GO" id="GO:0004630">
    <property type="term" value="F:phospholipase D activity"/>
    <property type="evidence" value="ECO:0007669"/>
    <property type="project" value="UniProtKB-EC"/>
</dbReference>
<keyword evidence="4" id="KW-0378">Hydrolase</keyword>